<feature type="compositionally biased region" description="Basic and acidic residues" evidence="2">
    <location>
        <begin position="450"/>
        <end position="492"/>
    </location>
</feature>
<evidence type="ECO:0000256" key="1">
    <source>
        <dbReference type="SAM" id="Coils"/>
    </source>
</evidence>
<proteinExistence type="predicted"/>
<sequence length="930" mass="102972">MSTSATASSFLSALRRDRIGDQNKTTALYRIGNEPSLVKLHGHQKGLCASPWNSSPPLRHLCLATRSESDSRGDDRRAEHHHISFCQIKSGFPDWRELELDFKLPLFLFTARPAIFLGTPGRDGHRSGGVGSWAEAELSSRFKVQHQRQHRHQQDQKQRHNWDNWANWANWALLGSDIVALHHSLFLAPKLRAPTSPLTRHPGPSGDKGAATAKVTDPGQFTSYDRYERYESPDPAQQRQQRTLRRSQTPISPEHSSRSGTSTPLSHRGLRRTPRFVGTPSPPPNQPASPPRRVHLEAVSVGISPGGLFATADPKRTPDPAAKKERRRPVRQLSQDLLSDLLEEASTTLPPSFIPPRSSSSNRTHRKAAHPAVHISQHTHSAILWALEEALRQPNPFTPDLIEENASMADLRGAGGQPAVTNGFSSSTSRPTAPPAQTGSPSGIKGPRMIMRERQAREERQRAERDRLERQHAEQEAREVEEQQRRMAERRAPAAGAGPTGGMAQGGDPSASIPTQTLDPAGGTQRRQQQQPSAPHAQQPALRPHQPSQSHRQSRAAAAAQQQQQFSGVPDSGGAGGQMPSAPAAQPGDTSTATKTQPRNSFPHAFERWEALSAHWEGLTSFWIRKLQQHADEIDRDPVSAQLSRQVSDLSAAGANLFHAVVELQRLRASSERKFQRWFFETRSELERHEETKASLERALQDERHSKAAAIQEALENERANSKTQKRVNEMQKELLISKEEARRAWEELGRREQEERDRTFSLQQGLPTIVGGVQVVPMTQGVSRGPSTRESRQAQQPDPPSQQYPQQYSQAKPPPPAAPSSGAGGGYYEQPHDIEEERPYTAEGGSEAGYSEEEYETPSAQHGVSYPPSASQWSGTYTSGQPDYTGTGYAAPGWETMPRHHHPTRLSDVLEEDETRSRTSASQSQVSRA</sequence>
<feature type="compositionally biased region" description="Basic and acidic residues" evidence="2">
    <location>
        <begin position="831"/>
        <end position="841"/>
    </location>
</feature>
<keyword evidence="4" id="KW-1185">Reference proteome</keyword>
<reference evidence="3" key="1">
    <citation type="submission" date="2023-06" db="EMBL/GenBank/DDBJ databases">
        <authorList>
            <person name="Noh H."/>
        </authorList>
    </citation>
    <scope>NUCLEOTIDE SEQUENCE</scope>
    <source>
        <strain evidence="3">DUCC20226</strain>
    </source>
</reference>
<feature type="region of interest" description="Disordered" evidence="2">
    <location>
        <begin position="195"/>
        <end position="292"/>
    </location>
</feature>
<accession>A0AAD9S752</accession>
<comment type="caution">
    <text evidence="3">The sequence shown here is derived from an EMBL/GenBank/DDBJ whole genome shotgun (WGS) entry which is preliminary data.</text>
</comment>
<gene>
    <name evidence="3" type="ORF">N8I77_010540</name>
</gene>
<feature type="compositionally biased region" description="Polar residues" evidence="2">
    <location>
        <begin position="859"/>
        <end position="885"/>
    </location>
</feature>
<feature type="coiled-coil region" evidence="1">
    <location>
        <begin position="679"/>
        <end position="741"/>
    </location>
</feature>
<evidence type="ECO:0000313" key="3">
    <source>
        <dbReference type="EMBL" id="KAK2601067.1"/>
    </source>
</evidence>
<feature type="region of interest" description="Disordered" evidence="2">
    <location>
        <begin position="412"/>
        <end position="599"/>
    </location>
</feature>
<evidence type="ECO:0000256" key="2">
    <source>
        <dbReference type="SAM" id="MobiDB-lite"/>
    </source>
</evidence>
<organism evidence="3 4">
    <name type="scientific">Phomopsis amygdali</name>
    <name type="common">Fusicoccum amygdali</name>
    <dbReference type="NCBI Taxonomy" id="1214568"/>
    <lineage>
        <taxon>Eukaryota</taxon>
        <taxon>Fungi</taxon>
        <taxon>Dikarya</taxon>
        <taxon>Ascomycota</taxon>
        <taxon>Pezizomycotina</taxon>
        <taxon>Sordariomycetes</taxon>
        <taxon>Sordariomycetidae</taxon>
        <taxon>Diaporthales</taxon>
        <taxon>Diaporthaceae</taxon>
        <taxon>Diaporthe</taxon>
    </lineage>
</organism>
<feature type="compositionally biased region" description="Polar residues" evidence="2">
    <location>
        <begin position="588"/>
        <end position="599"/>
    </location>
</feature>
<dbReference type="AlphaFoldDB" id="A0AAD9S752"/>
<feature type="region of interest" description="Disordered" evidence="2">
    <location>
        <begin position="772"/>
        <end position="930"/>
    </location>
</feature>
<name>A0AAD9S752_PHOAM</name>
<protein>
    <submittedName>
        <fullName evidence="3">Uncharacterized protein</fullName>
    </submittedName>
</protein>
<dbReference type="Proteomes" id="UP001265746">
    <property type="component" value="Unassembled WGS sequence"/>
</dbReference>
<feature type="compositionally biased region" description="Pro residues" evidence="2">
    <location>
        <begin position="280"/>
        <end position="290"/>
    </location>
</feature>
<feature type="compositionally biased region" description="Basic and acidic residues" evidence="2">
    <location>
        <begin position="313"/>
        <end position="323"/>
    </location>
</feature>
<evidence type="ECO:0000313" key="4">
    <source>
        <dbReference type="Proteomes" id="UP001265746"/>
    </source>
</evidence>
<feature type="compositionally biased region" description="Polar residues" evidence="2">
    <location>
        <begin position="919"/>
        <end position="930"/>
    </location>
</feature>
<dbReference type="EMBL" id="JAUJFL010000006">
    <property type="protein sequence ID" value="KAK2601067.1"/>
    <property type="molecule type" value="Genomic_DNA"/>
</dbReference>
<feature type="compositionally biased region" description="Low complexity" evidence="2">
    <location>
        <begin position="237"/>
        <end position="249"/>
    </location>
</feature>
<feature type="region of interest" description="Disordered" evidence="2">
    <location>
        <begin position="304"/>
        <end position="331"/>
    </location>
</feature>
<keyword evidence="1" id="KW-0175">Coiled coil</keyword>
<feature type="compositionally biased region" description="Low complexity" evidence="2">
    <location>
        <begin position="520"/>
        <end position="565"/>
    </location>
</feature>
<feature type="region of interest" description="Disordered" evidence="2">
    <location>
        <begin position="347"/>
        <end position="374"/>
    </location>
</feature>